<keyword evidence="1" id="KW-1133">Transmembrane helix</keyword>
<dbReference type="EMBL" id="JBHUMA010000009">
    <property type="protein sequence ID" value="MFD2600413.1"/>
    <property type="molecule type" value="Genomic_DNA"/>
</dbReference>
<sequence>MEINQGSLQVDIAALEERRARLFTEGRRVRIAFFIALVLCISLFAFGWPEGGFIFLIVGGITLLVFNQLFVNRRKSFAKEVKNTLINSALGQVGYGIRLFPDRGIGADEFNKAELFSNNSDRHESEDLVTGTYHHTPFHFAEVCAKYRDETTDSDGKKKVSYQTFFRGIVLAADFNKKLKGQTIVRPKRAGMLGNAIGDFFNSFRGNVVHLENQQFMQRFVTYGNNDIEAHYVLTPLLMERIIELEDSFNKRINLSFGNSSVYMAIPFQQNFFEPALNQSLHHNQFSEDVALVKSMLNVIEALDLNTRVWEK</sequence>
<keyword evidence="1" id="KW-0812">Transmembrane</keyword>
<evidence type="ECO:0000313" key="2">
    <source>
        <dbReference type="EMBL" id="MFD2600413.1"/>
    </source>
</evidence>
<name>A0ABW5NQX0_9SPHI</name>
<evidence type="ECO:0000313" key="3">
    <source>
        <dbReference type="Proteomes" id="UP001597393"/>
    </source>
</evidence>
<reference evidence="3" key="1">
    <citation type="journal article" date="2019" name="Int. J. Syst. Evol. Microbiol.">
        <title>The Global Catalogue of Microorganisms (GCM) 10K type strain sequencing project: providing services to taxonomists for standard genome sequencing and annotation.</title>
        <authorList>
            <consortium name="The Broad Institute Genomics Platform"/>
            <consortium name="The Broad Institute Genome Sequencing Center for Infectious Disease"/>
            <person name="Wu L."/>
            <person name="Ma J."/>
        </authorList>
    </citation>
    <scope>NUCLEOTIDE SEQUENCE [LARGE SCALE GENOMIC DNA]</scope>
    <source>
        <strain evidence="3">KCTC 42248</strain>
    </source>
</reference>
<dbReference type="Pfam" id="PF11335">
    <property type="entry name" value="DUF3137"/>
    <property type="match status" value="1"/>
</dbReference>
<evidence type="ECO:0000256" key="1">
    <source>
        <dbReference type="SAM" id="Phobius"/>
    </source>
</evidence>
<feature type="transmembrane region" description="Helical" evidence="1">
    <location>
        <begin position="53"/>
        <end position="71"/>
    </location>
</feature>
<keyword evidence="3" id="KW-1185">Reference proteome</keyword>
<feature type="transmembrane region" description="Helical" evidence="1">
    <location>
        <begin position="29"/>
        <end position="47"/>
    </location>
</feature>
<dbReference type="InterPro" id="IPR021484">
    <property type="entry name" value="DUF3137"/>
</dbReference>
<proteinExistence type="predicted"/>
<protein>
    <submittedName>
        <fullName evidence="2">DUF3137 domain-containing protein</fullName>
    </submittedName>
</protein>
<comment type="caution">
    <text evidence="2">The sequence shown here is derived from an EMBL/GenBank/DDBJ whole genome shotgun (WGS) entry which is preliminary data.</text>
</comment>
<dbReference type="Proteomes" id="UP001597393">
    <property type="component" value="Unassembled WGS sequence"/>
</dbReference>
<dbReference type="RefSeq" id="WP_380870552.1">
    <property type="nucleotide sequence ID" value="NZ_JBHUMA010000009.1"/>
</dbReference>
<gene>
    <name evidence="2" type="ORF">ACFSQ3_15770</name>
</gene>
<keyword evidence="1" id="KW-0472">Membrane</keyword>
<organism evidence="2 3">
    <name type="scientific">Sphingobacterium corticis</name>
    <dbReference type="NCBI Taxonomy" id="1812823"/>
    <lineage>
        <taxon>Bacteria</taxon>
        <taxon>Pseudomonadati</taxon>
        <taxon>Bacteroidota</taxon>
        <taxon>Sphingobacteriia</taxon>
        <taxon>Sphingobacteriales</taxon>
        <taxon>Sphingobacteriaceae</taxon>
        <taxon>Sphingobacterium</taxon>
    </lineage>
</organism>
<accession>A0ABW5NQX0</accession>